<dbReference type="EMBL" id="JAWNGA010000010">
    <property type="protein sequence ID" value="MDY5133373.1"/>
    <property type="molecule type" value="Genomic_DNA"/>
</dbReference>
<keyword evidence="6" id="KW-0472">Membrane</keyword>
<evidence type="ECO:0000256" key="5">
    <source>
        <dbReference type="SAM" id="MobiDB-lite"/>
    </source>
</evidence>
<dbReference type="NCBIfam" id="TIGR01167">
    <property type="entry name" value="LPXTG_anchor"/>
    <property type="match status" value="1"/>
</dbReference>
<evidence type="ECO:0000259" key="7">
    <source>
        <dbReference type="PROSITE" id="PS50847"/>
    </source>
</evidence>
<organism evidence="8 9">
    <name type="scientific">Actinotignum urinale</name>
    <dbReference type="NCBI Taxonomy" id="190146"/>
    <lineage>
        <taxon>Bacteria</taxon>
        <taxon>Bacillati</taxon>
        <taxon>Actinomycetota</taxon>
        <taxon>Actinomycetes</taxon>
        <taxon>Actinomycetales</taxon>
        <taxon>Actinomycetaceae</taxon>
        <taxon>Actinotignum</taxon>
    </lineage>
</organism>
<keyword evidence="1" id="KW-0134">Cell wall</keyword>
<evidence type="ECO:0000256" key="4">
    <source>
        <dbReference type="ARBA" id="ARBA00023088"/>
    </source>
</evidence>
<keyword evidence="6" id="KW-1133">Transmembrane helix</keyword>
<evidence type="ECO:0000256" key="1">
    <source>
        <dbReference type="ARBA" id="ARBA00022512"/>
    </source>
</evidence>
<dbReference type="InterPro" id="IPR019931">
    <property type="entry name" value="LPXTG_anchor"/>
</dbReference>
<evidence type="ECO:0000256" key="3">
    <source>
        <dbReference type="ARBA" id="ARBA00022729"/>
    </source>
</evidence>
<sequence>MIVYAIYTKDSVPSPNPTPNPPTPELKPQPETPAPKPQPEKRIGMLPKTGESASFAGLLAAVLGFSIVGLAIFRKKKMMEENNK</sequence>
<keyword evidence="9" id="KW-1185">Reference proteome</keyword>
<evidence type="ECO:0000256" key="2">
    <source>
        <dbReference type="ARBA" id="ARBA00022525"/>
    </source>
</evidence>
<keyword evidence="2" id="KW-0964">Secreted</keyword>
<gene>
    <name evidence="8" type="ORF">R6G86_06445</name>
</gene>
<reference evidence="8 9" key="1">
    <citation type="submission" date="2023-10" db="EMBL/GenBank/DDBJ databases">
        <title>Whole Genome based description of the genera Actinobaculum and Actinotignum reveals a complex phylogenetic relationship within the species included in the genus Actinotignum.</title>
        <authorList>
            <person name="Jensen C.S."/>
            <person name="Dargis R."/>
            <person name="Kemp M."/>
            <person name="Christensen J.J."/>
        </authorList>
    </citation>
    <scope>NUCLEOTIDE SEQUENCE [LARGE SCALE GENOMIC DNA]</scope>
    <source>
        <strain evidence="8 9">SLA_B974</strain>
    </source>
</reference>
<evidence type="ECO:0000313" key="9">
    <source>
        <dbReference type="Proteomes" id="UP001275049"/>
    </source>
</evidence>
<dbReference type="Proteomes" id="UP001275049">
    <property type="component" value="Unassembled WGS sequence"/>
</dbReference>
<proteinExistence type="predicted"/>
<feature type="compositionally biased region" description="Pro residues" evidence="5">
    <location>
        <begin position="14"/>
        <end position="37"/>
    </location>
</feature>
<feature type="region of interest" description="Disordered" evidence="5">
    <location>
        <begin position="9"/>
        <end position="48"/>
    </location>
</feature>
<feature type="domain" description="Gram-positive cocci surface proteins LPxTG" evidence="7">
    <location>
        <begin position="46"/>
        <end position="84"/>
    </location>
</feature>
<protein>
    <submittedName>
        <fullName evidence="8">LPXTG cell wall anchor domain-containing protein</fullName>
    </submittedName>
</protein>
<dbReference type="RefSeq" id="WP_022866316.1">
    <property type="nucleotide sequence ID" value="NZ_CAMYCL010000019.1"/>
</dbReference>
<dbReference type="PROSITE" id="PS50847">
    <property type="entry name" value="GRAM_POS_ANCHORING"/>
    <property type="match status" value="1"/>
</dbReference>
<comment type="caution">
    <text evidence="8">The sequence shown here is derived from an EMBL/GenBank/DDBJ whole genome shotgun (WGS) entry which is preliminary data.</text>
</comment>
<accession>A0ABU5GCL5</accession>
<evidence type="ECO:0000313" key="8">
    <source>
        <dbReference type="EMBL" id="MDY5133373.1"/>
    </source>
</evidence>
<keyword evidence="3" id="KW-0732">Signal</keyword>
<keyword evidence="4" id="KW-0572">Peptidoglycan-anchor</keyword>
<name>A0ABU5GCL5_9ACTO</name>
<feature type="transmembrane region" description="Helical" evidence="6">
    <location>
        <begin position="53"/>
        <end position="73"/>
    </location>
</feature>
<keyword evidence="6" id="KW-0812">Transmembrane</keyword>
<evidence type="ECO:0000256" key="6">
    <source>
        <dbReference type="SAM" id="Phobius"/>
    </source>
</evidence>